<keyword evidence="3" id="KW-1185">Reference proteome</keyword>
<evidence type="ECO:0000256" key="1">
    <source>
        <dbReference type="SAM" id="Coils"/>
    </source>
</evidence>
<feature type="coiled-coil region" evidence="1">
    <location>
        <begin position="23"/>
        <end position="86"/>
    </location>
</feature>
<evidence type="ECO:0000313" key="3">
    <source>
        <dbReference type="Proteomes" id="UP000828390"/>
    </source>
</evidence>
<dbReference type="InterPro" id="IPR036322">
    <property type="entry name" value="WD40_repeat_dom_sf"/>
</dbReference>
<comment type="caution">
    <text evidence="2">The sequence shown here is derived from an EMBL/GenBank/DDBJ whole genome shotgun (WGS) entry which is preliminary data.</text>
</comment>
<protein>
    <recommendedName>
        <fullName evidence="4">B box-type domain-containing protein</fullName>
    </recommendedName>
</protein>
<name>A0A9D4DI32_DREPO</name>
<reference evidence="2" key="1">
    <citation type="journal article" date="2019" name="bioRxiv">
        <title>The Genome of the Zebra Mussel, Dreissena polymorpha: A Resource for Invasive Species Research.</title>
        <authorList>
            <person name="McCartney M.A."/>
            <person name="Auch B."/>
            <person name="Kono T."/>
            <person name="Mallez S."/>
            <person name="Zhang Y."/>
            <person name="Obille A."/>
            <person name="Becker A."/>
            <person name="Abrahante J.E."/>
            <person name="Garbe J."/>
            <person name="Badalamenti J.P."/>
            <person name="Herman A."/>
            <person name="Mangelson H."/>
            <person name="Liachko I."/>
            <person name="Sullivan S."/>
            <person name="Sone E.D."/>
            <person name="Koren S."/>
            <person name="Silverstein K.A.T."/>
            <person name="Beckman K.B."/>
            <person name="Gohl D.M."/>
        </authorList>
    </citation>
    <scope>NUCLEOTIDE SEQUENCE</scope>
    <source>
        <strain evidence="2">Duluth1</strain>
        <tissue evidence="2">Whole animal</tissue>
    </source>
</reference>
<evidence type="ECO:0008006" key="4">
    <source>
        <dbReference type="Google" id="ProtNLM"/>
    </source>
</evidence>
<dbReference type="Proteomes" id="UP000828390">
    <property type="component" value="Unassembled WGS sequence"/>
</dbReference>
<proteinExistence type="predicted"/>
<dbReference type="EMBL" id="JAIWYP010000010">
    <property type="protein sequence ID" value="KAH3749338.1"/>
    <property type="molecule type" value="Genomic_DNA"/>
</dbReference>
<dbReference type="SUPFAM" id="SSF50978">
    <property type="entry name" value="WD40 repeat-like"/>
    <property type="match status" value="1"/>
</dbReference>
<reference evidence="2" key="2">
    <citation type="submission" date="2020-11" db="EMBL/GenBank/DDBJ databases">
        <authorList>
            <person name="McCartney M.A."/>
            <person name="Auch B."/>
            <person name="Kono T."/>
            <person name="Mallez S."/>
            <person name="Becker A."/>
            <person name="Gohl D.M."/>
            <person name="Silverstein K.A.T."/>
            <person name="Koren S."/>
            <person name="Bechman K.B."/>
            <person name="Herman A."/>
            <person name="Abrahante J.E."/>
            <person name="Garbe J."/>
        </authorList>
    </citation>
    <scope>NUCLEOTIDE SEQUENCE</scope>
    <source>
        <strain evidence="2">Duluth1</strain>
        <tissue evidence="2">Whole animal</tissue>
    </source>
</reference>
<accession>A0A9D4DI32</accession>
<keyword evidence="1" id="KW-0175">Coiled coil</keyword>
<organism evidence="2 3">
    <name type="scientific">Dreissena polymorpha</name>
    <name type="common">Zebra mussel</name>
    <name type="synonym">Mytilus polymorpha</name>
    <dbReference type="NCBI Taxonomy" id="45954"/>
    <lineage>
        <taxon>Eukaryota</taxon>
        <taxon>Metazoa</taxon>
        <taxon>Spiralia</taxon>
        <taxon>Lophotrochozoa</taxon>
        <taxon>Mollusca</taxon>
        <taxon>Bivalvia</taxon>
        <taxon>Autobranchia</taxon>
        <taxon>Heteroconchia</taxon>
        <taxon>Euheterodonta</taxon>
        <taxon>Imparidentia</taxon>
        <taxon>Neoheterodontei</taxon>
        <taxon>Myida</taxon>
        <taxon>Dreissenoidea</taxon>
        <taxon>Dreissenidae</taxon>
        <taxon>Dreissena</taxon>
    </lineage>
</organism>
<gene>
    <name evidence="2" type="ORF">DPMN_183835</name>
</gene>
<dbReference type="AlphaFoldDB" id="A0A9D4DI32"/>
<evidence type="ECO:0000313" key="2">
    <source>
        <dbReference type="EMBL" id="KAH3749338.1"/>
    </source>
</evidence>
<sequence length="322" mass="36694">MRKLQGNQEASLQYMQNSFDEQLQKIHETRRKINAALDTIEQKTLNEMKDTLTKLQASCEDDVDKCISLQDELKQLRDAIQDISDKSKLELSFIATWKCKDKIQHCETFLKKNSLQVKVSITFQPNNEIVQYLSTLSDLGKIDHSTQTLMGREDPNMVFTVQGKSVHNVSISSDSKECYITAICVLPEGQVLIAENRNNTIKLLDQQHQVVSHYSLTTTSFDMCQITPSEVAVTLKGCEVQFITVNNRKLVTGRKLQLQHACAGIACHQEDLYITDKIALYKYTLSGKKVSKMYEDKSGLYTGKTQSGLIWIRFGIRRTNRL</sequence>